<dbReference type="AlphaFoldDB" id="A0A640SE78"/>
<dbReference type="PROSITE" id="PS50943">
    <property type="entry name" value="HTH_CROC1"/>
    <property type="match status" value="1"/>
</dbReference>
<dbReference type="GO" id="GO:0003677">
    <property type="term" value="F:DNA binding"/>
    <property type="evidence" value="ECO:0007669"/>
    <property type="project" value="InterPro"/>
</dbReference>
<dbReference type="EMBL" id="BLIN01000005">
    <property type="protein sequence ID" value="GFE09569.1"/>
    <property type="molecule type" value="Genomic_DNA"/>
</dbReference>
<dbReference type="EMBL" id="CP108473">
    <property type="protein sequence ID" value="WUS25693.1"/>
    <property type="molecule type" value="Genomic_DNA"/>
</dbReference>
<dbReference type="InterPro" id="IPR010982">
    <property type="entry name" value="Lambda_DNA-bd_dom_sf"/>
</dbReference>
<evidence type="ECO:0000259" key="2">
    <source>
        <dbReference type="PROSITE" id="PS50943"/>
    </source>
</evidence>
<feature type="domain" description="HTH cro/C1-type" evidence="2">
    <location>
        <begin position="86"/>
        <end position="132"/>
    </location>
</feature>
<reference evidence="4" key="2">
    <citation type="submission" date="2022-10" db="EMBL/GenBank/DDBJ databases">
        <title>The complete genomes of actinobacterial strains from the NBC collection.</title>
        <authorList>
            <person name="Joergensen T.S."/>
            <person name="Alvarez Arevalo M."/>
            <person name="Sterndorff E.B."/>
            <person name="Faurdal D."/>
            <person name="Vuksanovic O."/>
            <person name="Mourched A.-S."/>
            <person name="Charusanti P."/>
            <person name="Shaw S."/>
            <person name="Blin K."/>
            <person name="Weber T."/>
        </authorList>
    </citation>
    <scope>NUCLEOTIDE SEQUENCE</scope>
    <source>
        <strain evidence="4">NBC_01256</strain>
    </source>
</reference>
<name>A0A640SE78_9ACTN</name>
<dbReference type="Proteomes" id="UP001432292">
    <property type="component" value="Chromosome"/>
</dbReference>
<evidence type="ECO:0000313" key="3">
    <source>
        <dbReference type="EMBL" id="GFE09569.1"/>
    </source>
</evidence>
<reference evidence="3 5" key="1">
    <citation type="submission" date="2019-12" db="EMBL/GenBank/DDBJ databases">
        <title>Whole genome shotgun sequence of Streptomyces caniferus NBRC 15389.</title>
        <authorList>
            <person name="Ichikawa N."/>
            <person name="Kimura A."/>
            <person name="Kitahashi Y."/>
            <person name="Komaki H."/>
            <person name="Tamura T."/>
        </authorList>
    </citation>
    <scope>NUCLEOTIDE SEQUENCE [LARGE SCALE GENOMIC DNA]</scope>
    <source>
        <strain evidence="3 5">NBRC 15389</strain>
    </source>
</reference>
<dbReference type="RefSeq" id="WP_159480589.1">
    <property type="nucleotide sequence ID" value="NZ_BAAATH010000034.1"/>
</dbReference>
<dbReference type="Gene3D" id="1.10.260.40">
    <property type="entry name" value="lambda repressor-like DNA-binding domains"/>
    <property type="match status" value="1"/>
</dbReference>
<evidence type="ECO:0000313" key="5">
    <source>
        <dbReference type="Proteomes" id="UP000435837"/>
    </source>
</evidence>
<proteinExistence type="predicted"/>
<sequence>MDAPDVHPADGLQAVVAAIDELLRDLELGRDVIDLDHLSHRTGLTVARVEALLDHTGKDSEEVQDSFQDRLVFLRETRRKPDGKMYTLDEIGAGAGISHGQVGYLLNGKRKSPGLDVTRKLEKFFEVEPGFFTATERQALYRALQSTHEQLTHLALLRGKGINRLAMRSGSTCGDSRIDRELRDALFEALSRPEPEDPEVRELTDRMRSLPSKSRRRVFPLIQGLLGLARPEAEDRPSPGRRGD</sequence>
<organism evidence="3 5">
    <name type="scientific">Streptomyces caniferus</name>
    <dbReference type="NCBI Taxonomy" id="285557"/>
    <lineage>
        <taxon>Bacteria</taxon>
        <taxon>Bacillati</taxon>
        <taxon>Actinomycetota</taxon>
        <taxon>Actinomycetes</taxon>
        <taxon>Kitasatosporales</taxon>
        <taxon>Streptomycetaceae</taxon>
        <taxon>Streptomyces</taxon>
    </lineage>
</organism>
<evidence type="ECO:0000256" key="1">
    <source>
        <dbReference type="SAM" id="MobiDB-lite"/>
    </source>
</evidence>
<feature type="region of interest" description="Disordered" evidence="1">
    <location>
        <begin position="193"/>
        <end position="215"/>
    </location>
</feature>
<accession>A0A640SE78</accession>
<dbReference type="SMART" id="SM00530">
    <property type="entry name" value="HTH_XRE"/>
    <property type="match status" value="1"/>
</dbReference>
<keyword evidence="6" id="KW-1185">Reference proteome</keyword>
<evidence type="ECO:0000313" key="4">
    <source>
        <dbReference type="EMBL" id="WUS25693.1"/>
    </source>
</evidence>
<dbReference type="OrthoDB" id="4154553at2"/>
<evidence type="ECO:0000313" key="6">
    <source>
        <dbReference type="Proteomes" id="UP001432292"/>
    </source>
</evidence>
<dbReference type="SUPFAM" id="SSF47413">
    <property type="entry name" value="lambda repressor-like DNA-binding domains"/>
    <property type="match status" value="1"/>
</dbReference>
<dbReference type="InterPro" id="IPR001387">
    <property type="entry name" value="Cro/C1-type_HTH"/>
</dbReference>
<gene>
    <name evidence="4" type="ORF">OG727_27370</name>
    <name evidence="3" type="ORF">Scani_58370</name>
</gene>
<dbReference type="Proteomes" id="UP000435837">
    <property type="component" value="Unassembled WGS sequence"/>
</dbReference>
<protein>
    <submittedName>
        <fullName evidence="4">Helix-turn-helix transcriptional regulator</fullName>
    </submittedName>
</protein>
<feature type="compositionally biased region" description="Basic and acidic residues" evidence="1">
    <location>
        <begin position="193"/>
        <end position="208"/>
    </location>
</feature>
<dbReference type="GeneID" id="96635220"/>
<dbReference type="CDD" id="cd00093">
    <property type="entry name" value="HTH_XRE"/>
    <property type="match status" value="1"/>
</dbReference>